<dbReference type="FunCoup" id="W2SE65">
    <property type="interactions" value="25"/>
</dbReference>
<dbReference type="HOGENOM" id="CLU_057366_0_0_1"/>
<keyword evidence="8 10" id="KW-0443">Lipid metabolism</keyword>
<dbReference type="PANTHER" id="PTHR14467:SF0">
    <property type="entry name" value="PROTEIN ARV1"/>
    <property type="match status" value="1"/>
</dbReference>
<evidence type="ECO:0000256" key="1">
    <source>
        <dbReference type="ARBA" id="ARBA00004477"/>
    </source>
</evidence>
<evidence type="ECO:0000256" key="8">
    <source>
        <dbReference type="ARBA" id="ARBA00023098"/>
    </source>
</evidence>
<dbReference type="GO" id="GO:0097036">
    <property type="term" value="P:regulation of plasma membrane sterol distribution"/>
    <property type="evidence" value="ECO:0007669"/>
    <property type="project" value="UniProtKB-UniRule"/>
</dbReference>
<evidence type="ECO:0000256" key="5">
    <source>
        <dbReference type="ARBA" id="ARBA00022824"/>
    </source>
</evidence>
<dbReference type="EMBL" id="KB822711">
    <property type="protein sequence ID" value="ETN46977.1"/>
    <property type="molecule type" value="Genomic_DNA"/>
</dbReference>
<evidence type="ECO:0000256" key="6">
    <source>
        <dbReference type="ARBA" id="ARBA00022989"/>
    </source>
</evidence>
<keyword evidence="6" id="KW-1133">Transmembrane helix</keyword>
<dbReference type="OrthoDB" id="4156155at2759"/>
<dbReference type="Proteomes" id="UP000030752">
    <property type="component" value="Unassembled WGS sequence"/>
</dbReference>
<dbReference type="VEuPathDB" id="FungiDB:HMPREF1541_01167"/>
<evidence type="ECO:0000256" key="2">
    <source>
        <dbReference type="ARBA" id="ARBA00009187"/>
    </source>
</evidence>
<keyword evidence="9" id="KW-0472">Membrane</keyword>
<keyword evidence="10" id="KW-0333">Golgi apparatus</keyword>
<name>W2SE65_CYPE1</name>
<keyword evidence="12" id="KW-1185">Reference proteome</keyword>
<comment type="subcellular location">
    <subcellularLocation>
        <location evidence="1 10">Endoplasmic reticulum membrane</location>
        <topology evidence="1 10">Multi-pass membrane protein</topology>
    </subcellularLocation>
    <subcellularLocation>
        <location evidence="10">Golgi apparatus membrane</location>
        <topology evidence="10">Multi-pass membrane protein</topology>
    </subcellularLocation>
</comment>
<proteinExistence type="inferred from homology"/>
<accession>W2SE65</accession>
<dbReference type="Pfam" id="PF04161">
    <property type="entry name" value="Arv1"/>
    <property type="match status" value="1"/>
</dbReference>
<dbReference type="GO" id="GO:0006665">
    <property type="term" value="P:sphingolipid metabolic process"/>
    <property type="evidence" value="ECO:0007669"/>
    <property type="project" value="UniProtKB-UniRule"/>
</dbReference>
<dbReference type="GO" id="GO:0016125">
    <property type="term" value="P:sterol metabolic process"/>
    <property type="evidence" value="ECO:0007669"/>
    <property type="project" value="UniProtKB-UniRule"/>
</dbReference>
<dbReference type="GO" id="GO:0000139">
    <property type="term" value="C:Golgi membrane"/>
    <property type="evidence" value="ECO:0007669"/>
    <property type="project" value="UniProtKB-SubCell"/>
</dbReference>
<comment type="function">
    <text evidence="10">Mediator of sterol homeostasis involved in sterol uptake, trafficking and distribution into membranes.</text>
</comment>
<evidence type="ECO:0000256" key="3">
    <source>
        <dbReference type="ARBA" id="ARBA00022448"/>
    </source>
</evidence>
<dbReference type="GO" id="GO:0005789">
    <property type="term" value="C:endoplasmic reticulum membrane"/>
    <property type="evidence" value="ECO:0007669"/>
    <property type="project" value="UniProtKB-SubCell"/>
</dbReference>
<protein>
    <recommendedName>
        <fullName evidence="10">Protein ARV</fullName>
    </recommendedName>
</protein>
<evidence type="ECO:0000313" key="12">
    <source>
        <dbReference type="Proteomes" id="UP000030752"/>
    </source>
</evidence>
<dbReference type="AlphaFoldDB" id="W2SE65"/>
<keyword evidence="5 10" id="KW-0256">Endoplasmic reticulum</keyword>
<organism evidence="11 12">
    <name type="scientific">Cyphellophora europaea (strain CBS 101466)</name>
    <name type="common">Phialophora europaea</name>
    <dbReference type="NCBI Taxonomy" id="1220924"/>
    <lineage>
        <taxon>Eukaryota</taxon>
        <taxon>Fungi</taxon>
        <taxon>Dikarya</taxon>
        <taxon>Ascomycota</taxon>
        <taxon>Pezizomycotina</taxon>
        <taxon>Eurotiomycetes</taxon>
        <taxon>Chaetothyriomycetidae</taxon>
        <taxon>Chaetothyriales</taxon>
        <taxon>Cyphellophoraceae</taxon>
        <taxon>Cyphellophora</taxon>
    </lineage>
</organism>
<dbReference type="GO" id="GO:0032541">
    <property type="term" value="C:cortical endoplasmic reticulum"/>
    <property type="evidence" value="ECO:0007669"/>
    <property type="project" value="TreeGrafter"/>
</dbReference>
<dbReference type="GeneID" id="19968506"/>
<keyword evidence="4" id="KW-0812">Transmembrane</keyword>
<dbReference type="RefSeq" id="XP_008711689.1">
    <property type="nucleotide sequence ID" value="XM_008713467.1"/>
</dbReference>
<evidence type="ECO:0000256" key="9">
    <source>
        <dbReference type="ARBA" id="ARBA00023136"/>
    </source>
</evidence>
<keyword evidence="7 10" id="KW-0445">Lipid transport</keyword>
<comment type="function">
    <text evidence="10">Regulates also the sphingolipid metabolism.</text>
</comment>
<dbReference type="STRING" id="1220924.W2SE65"/>
<evidence type="ECO:0000256" key="4">
    <source>
        <dbReference type="ARBA" id="ARBA00022692"/>
    </source>
</evidence>
<sequence>MPVCISCSTPVKHLYTTYSKADDRSLGKGVRLTQCPVCKQFADRYVEYDFVLLFIDLVLIKPQVYRHLLFNRLGRADDKLDPSIFRLGTLLVLFDVYITWARIERSNASSEDGQQGPQWALSESPIIIQYMFFLTMNVLATVAQHAVIRFLSRVLLSRSVSQHVRFLTTEEHAQTVRCSAGASPAAISTALLVSSCSKLFPILLVIWPSANSEDENGRDPLGGGLGRAFVSNAAQYVGWVVLLNNIEALLILLDCGYVIATSLAIAGLVCRWTLEGWLLALVGLRSSSSREAVSGFVHSWYASSK</sequence>
<evidence type="ECO:0000256" key="7">
    <source>
        <dbReference type="ARBA" id="ARBA00023055"/>
    </source>
</evidence>
<dbReference type="PANTHER" id="PTHR14467">
    <property type="entry name" value="ARV1"/>
    <property type="match status" value="1"/>
</dbReference>
<dbReference type="GO" id="GO:0032366">
    <property type="term" value="P:intracellular sterol transport"/>
    <property type="evidence" value="ECO:0007669"/>
    <property type="project" value="UniProtKB-UniRule"/>
</dbReference>
<dbReference type="InParanoid" id="W2SE65"/>
<keyword evidence="10" id="KW-0746">Sphingolipid metabolism</keyword>
<dbReference type="eggNOG" id="KOG3134">
    <property type="taxonomic scope" value="Eukaryota"/>
</dbReference>
<gene>
    <name evidence="11" type="ORF">HMPREF1541_01167</name>
</gene>
<evidence type="ECO:0000256" key="10">
    <source>
        <dbReference type="RuleBase" id="RU368065"/>
    </source>
</evidence>
<evidence type="ECO:0000313" key="11">
    <source>
        <dbReference type="EMBL" id="ETN46977.1"/>
    </source>
</evidence>
<dbReference type="InterPro" id="IPR007290">
    <property type="entry name" value="Arv1"/>
</dbReference>
<comment type="similarity">
    <text evidence="2 10">Belongs to the ARV1 family.</text>
</comment>
<reference evidence="11 12" key="1">
    <citation type="submission" date="2013-03" db="EMBL/GenBank/DDBJ databases">
        <title>The Genome Sequence of Phialophora europaea CBS 101466.</title>
        <authorList>
            <consortium name="The Broad Institute Genomics Platform"/>
            <person name="Cuomo C."/>
            <person name="de Hoog S."/>
            <person name="Gorbushina A."/>
            <person name="Walker B."/>
            <person name="Young S.K."/>
            <person name="Zeng Q."/>
            <person name="Gargeya S."/>
            <person name="Fitzgerald M."/>
            <person name="Haas B."/>
            <person name="Abouelleil A."/>
            <person name="Allen A.W."/>
            <person name="Alvarado L."/>
            <person name="Arachchi H.M."/>
            <person name="Berlin A.M."/>
            <person name="Chapman S.B."/>
            <person name="Gainer-Dewar J."/>
            <person name="Goldberg J."/>
            <person name="Griggs A."/>
            <person name="Gujja S."/>
            <person name="Hansen M."/>
            <person name="Howarth C."/>
            <person name="Imamovic A."/>
            <person name="Ireland A."/>
            <person name="Larimer J."/>
            <person name="McCowan C."/>
            <person name="Murphy C."/>
            <person name="Pearson M."/>
            <person name="Poon T.W."/>
            <person name="Priest M."/>
            <person name="Roberts A."/>
            <person name="Saif S."/>
            <person name="Shea T."/>
            <person name="Sisk P."/>
            <person name="Sykes S."/>
            <person name="Wortman J."/>
            <person name="Nusbaum C."/>
            <person name="Birren B."/>
        </authorList>
    </citation>
    <scope>NUCLEOTIDE SEQUENCE [LARGE SCALE GENOMIC DNA]</scope>
    <source>
        <strain evidence="11 12">CBS 101466</strain>
    </source>
</reference>
<keyword evidence="3 10" id="KW-0813">Transport</keyword>